<dbReference type="InterPro" id="IPR033199">
    <property type="entry name" value="DDAH-like"/>
</dbReference>
<gene>
    <name evidence="5" type="ORF">STCU_00472</name>
    <name evidence="4" type="ORF">STCU_02528</name>
</gene>
<dbReference type="AlphaFoldDB" id="S9WC45"/>
<evidence type="ECO:0000313" key="5">
    <source>
        <dbReference type="EMBL" id="EPY36656.1"/>
    </source>
</evidence>
<evidence type="ECO:0000256" key="3">
    <source>
        <dbReference type="PIRSR" id="PIRSR633199-1"/>
    </source>
</evidence>
<dbReference type="GO" id="GO:0016403">
    <property type="term" value="F:dimethylargininase activity"/>
    <property type="evidence" value="ECO:0007669"/>
    <property type="project" value="TreeGrafter"/>
</dbReference>
<proteinExistence type="inferred from homology"/>
<dbReference type="GO" id="GO:0006525">
    <property type="term" value="P:arginine metabolic process"/>
    <property type="evidence" value="ECO:0007669"/>
    <property type="project" value="TreeGrafter"/>
</dbReference>
<dbReference type="EMBL" id="ATMH01002528">
    <property type="protein sequence ID" value="EPY33021.1"/>
    <property type="molecule type" value="Genomic_DNA"/>
</dbReference>
<dbReference type="GO" id="GO:0000052">
    <property type="term" value="P:citrulline metabolic process"/>
    <property type="evidence" value="ECO:0007669"/>
    <property type="project" value="TreeGrafter"/>
</dbReference>
<organism evidence="5 6">
    <name type="scientific">Strigomonas culicis</name>
    <dbReference type="NCBI Taxonomy" id="28005"/>
    <lineage>
        <taxon>Eukaryota</taxon>
        <taxon>Discoba</taxon>
        <taxon>Euglenozoa</taxon>
        <taxon>Kinetoplastea</taxon>
        <taxon>Metakinetoplastina</taxon>
        <taxon>Trypanosomatida</taxon>
        <taxon>Trypanosomatidae</taxon>
        <taxon>Strigomonadinae</taxon>
        <taxon>Strigomonas</taxon>
    </lineage>
</organism>
<dbReference type="GO" id="GO:0045429">
    <property type="term" value="P:positive regulation of nitric oxide biosynthetic process"/>
    <property type="evidence" value="ECO:0007669"/>
    <property type="project" value="TreeGrafter"/>
</dbReference>
<protein>
    <submittedName>
        <fullName evidence="5">Dimethylargininase</fullName>
    </submittedName>
</protein>
<evidence type="ECO:0000313" key="4">
    <source>
        <dbReference type="EMBL" id="EPY33021.1"/>
    </source>
</evidence>
<evidence type="ECO:0000256" key="1">
    <source>
        <dbReference type="ARBA" id="ARBA00008532"/>
    </source>
</evidence>
<feature type="active site" description="Nucleophile" evidence="3">
    <location>
        <position position="245"/>
    </location>
</feature>
<dbReference type="Pfam" id="PF02274">
    <property type="entry name" value="ADI"/>
    <property type="match status" value="1"/>
</dbReference>
<comment type="caution">
    <text evidence="5">The sequence shown here is derived from an EMBL/GenBank/DDBJ whole genome shotgun (WGS) entry which is preliminary data.</text>
</comment>
<dbReference type="Proteomes" id="UP000015354">
    <property type="component" value="Unassembled WGS sequence"/>
</dbReference>
<dbReference type="OrthoDB" id="26679at2759"/>
<dbReference type="Gene3D" id="3.75.10.10">
    <property type="entry name" value="L-arginine/glycine Amidinotransferase, Chain A"/>
    <property type="match status" value="1"/>
</dbReference>
<reference evidence="5" key="2">
    <citation type="submission" date="2013-03" db="EMBL/GenBank/DDBJ databases">
        <authorList>
            <person name="Motta M.C.M."/>
            <person name="Martins A.C.A."/>
            <person name="Preta C.M.C.C."/>
            <person name="Silva R."/>
            <person name="de Souza S.S."/>
            <person name="Klein C.C."/>
            <person name="de Almeida L.G.P."/>
            <person name="Cunha O.L."/>
            <person name="Colabardini A.C."/>
            <person name="Lima B.A."/>
            <person name="Machado C.R."/>
            <person name="Soares C.M.A."/>
            <person name="de Menezes C.B.A."/>
            <person name="Bartolomeu D.C."/>
            <person name="Grisard E.C."/>
            <person name="Fantinatti-Garboggini F."/>
            <person name="Rodrigues-Luiz G.F."/>
            <person name="Wagner G."/>
            <person name="Goldman G.H."/>
            <person name="Fietto J.L.R."/>
            <person name="Ciapina L.P."/>
            <person name="Brocchi M."/>
            <person name="Elias M.C."/>
            <person name="Goldman M.H.S."/>
            <person name="Sagot M.-F."/>
            <person name="Pereira M."/>
            <person name="Stoco P.H."/>
            <person name="Teixeira S.M.R."/>
            <person name="de Mendonca-Neto R.P."/>
            <person name="Maciel T.E.F."/>
            <person name="Mendes T.A.O."/>
            <person name="Urmenyi T.P."/>
            <person name="Teixeira M.M.G."/>
            <person name="de Camargo E.F.P."/>
            <person name="de Sousa W."/>
            <person name="Schenkman S."/>
            <person name="de Vasconcelos A.T.R."/>
        </authorList>
    </citation>
    <scope>NUCLEOTIDE SEQUENCE</scope>
</reference>
<feature type="active site" description="Proton donor" evidence="3">
    <location>
        <position position="134"/>
    </location>
</feature>
<dbReference type="SUPFAM" id="SSF55909">
    <property type="entry name" value="Pentein"/>
    <property type="match status" value="1"/>
</dbReference>
<comment type="similarity">
    <text evidence="1">Belongs to the DDAH family.</text>
</comment>
<evidence type="ECO:0000313" key="6">
    <source>
        <dbReference type="Proteomes" id="UP000015354"/>
    </source>
</evidence>
<sequence length="255" mass="27600">MEFIELPALPNLPDCLFVEDVGMVYNHCVIATRPGAPSRRPEVPPMLPHLQRLAAEKKAADAQCHPAYNALENFLQIAEPGTIDGGDVLHVRNSKYVFVGQSTRTNADALAQVTRFLKDFDLEVVAVPTKNCLHVKCAATFLSEQVVLLDPKLIDAALFTSRGFDVVETSAEEAGGSNVVQFVVEERANPAQKLSVIISSTACPKTGAKIDAFVAEQNQKSSANVYRHIVLDLSEAAKAEGDVTCQSLLSYCTSE</sequence>
<dbReference type="PANTHER" id="PTHR12737">
    <property type="entry name" value="DIMETHYLARGININE DIMETHYLAMINOHYDROLASE"/>
    <property type="match status" value="1"/>
</dbReference>
<evidence type="ECO:0000256" key="2">
    <source>
        <dbReference type="ARBA" id="ARBA00022801"/>
    </source>
</evidence>
<dbReference type="EMBL" id="ATMH01000472">
    <property type="protein sequence ID" value="EPY36656.1"/>
    <property type="molecule type" value="Genomic_DNA"/>
</dbReference>
<accession>S9WC45</accession>
<reference evidence="5 6" key="1">
    <citation type="journal article" date="2013" name="PLoS ONE">
        <title>Predicting the Proteins of Angomonas deanei, Strigomonas culicis and Their Respective Endosymbionts Reveals New Aspects of the Trypanosomatidae Family.</title>
        <authorList>
            <person name="Motta M.C."/>
            <person name="Martins A.C."/>
            <person name="de Souza S.S."/>
            <person name="Catta-Preta C.M."/>
            <person name="Silva R."/>
            <person name="Klein C.C."/>
            <person name="de Almeida L.G."/>
            <person name="de Lima Cunha O."/>
            <person name="Ciapina L.P."/>
            <person name="Brocchi M."/>
            <person name="Colabardini A.C."/>
            <person name="de Araujo Lima B."/>
            <person name="Machado C.R."/>
            <person name="de Almeida Soares C.M."/>
            <person name="Probst C.M."/>
            <person name="de Menezes C.B."/>
            <person name="Thompson C.E."/>
            <person name="Bartholomeu D.C."/>
            <person name="Gradia D.F."/>
            <person name="Pavoni D.P."/>
            <person name="Grisard E.C."/>
            <person name="Fantinatti-Garboggini F."/>
            <person name="Marchini F.K."/>
            <person name="Rodrigues-Luiz G.F."/>
            <person name="Wagner G."/>
            <person name="Goldman G.H."/>
            <person name="Fietto J.L."/>
            <person name="Elias M.C."/>
            <person name="Goldman M.H."/>
            <person name="Sagot M.F."/>
            <person name="Pereira M."/>
            <person name="Stoco P.H."/>
            <person name="de Mendonca-Neto R.P."/>
            <person name="Teixeira S.M."/>
            <person name="Maciel T.E."/>
            <person name="de Oliveira Mendes T.A."/>
            <person name="Urmenyi T.P."/>
            <person name="de Souza W."/>
            <person name="Schenkman S."/>
            <person name="de Vasconcelos A.T."/>
        </authorList>
    </citation>
    <scope>NUCLEOTIDE SEQUENCE [LARGE SCALE GENOMIC DNA]</scope>
</reference>
<dbReference type="PANTHER" id="PTHR12737:SF9">
    <property type="entry name" value="DIMETHYLARGININASE"/>
    <property type="match status" value="1"/>
</dbReference>
<dbReference type="GO" id="GO:0016597">
    <property type="term" value="F:amino acid binding"/>
    <property type="evidence" value="ECO:0007669"/>
    <property type="project" value="TreeGrafter"/>
</dbReference>
<keyword evidence="6" id="KW-1185">Reference proteome</keyword>
<name>S9WC45_9TRYP</name>
<keyword evidence="2" id="KW-0378">Hydrolase</keyword>